<reference evidence="10 11" key="1">
    <citation type="submission" date="2018-07" db="EMBL/GenBank/DDBJ databases">
        <title>Genomic Encyclopedia of Type Strains, Phase III (KMG-III): the genomes of soil and plant-associated and newly described type strains.</title>
        <authorList>
            <person name="Whitman W."/>
        </authorList>
    </citation>
    <scope>NUCLEOTIDE SEQUENCE [LARGE SCALE GENOMIC DNA]</scope>
    <source>
        <strain evidence="10 11">CECT 8525</strain>
    </source>
</reference>
<evidence type="ECO:0000256" key="2">
    <source>
        <dbReference type="ARBA" id="ARBA00023012"/>
    </source>
</evidence>
<dbReference type="SMART" id="SM00862">
    <property type="entry name" value="Trans_reg_C"/>
    <property type="match status" value="1"/>
</dbReference>
<dbReference type="InterPro" id="IPR001789">
    <property type="entry name" value="Sig_transdc_resp-reg_receiver"/>
</dbReference>
<dbReference type="FunFam" id="3.40.50.2300:FF:000001">
    <property type="entry name" value="DNA-binding response regulator PhoB"/>
    <property type="match status" value="1"/>
</dbReference>
<name>A0A368Z713_9RHOB</name>
<organism evidence="10 11">
    <name type="scientific">Paracoccus lutimaris</name>
    <dbReference type="NCBI Taxonomy" id="1490030"/>
    <lineage>
        <taxon>Bacteria</taxon>
        <taxon>Pseudomonadati</taxon>
        <taxon>Pseudomonadota</taxon>
        <taxon>Alphaproteobacteria</taxon>
        <taxon>Rhodobacterales</taxon>
        <taxon>Paracoccaceae</taxon>
        <taxon>Paracoccus</taxon>
    </lineage>
</organism>
<dbReference type="Gene3D" id="1.10.10.10">
    <property type="entry name" value="Winged helix-like DNA-binding domain superfamily/Winged helix DNA-binding domain"/>
    <property type="match status" value="1"/>
</dbReference>
<evidence type="ECO:0000259" key="8">
    <source>
        <dbReference type="PROSITE" id="PS50110"/>
    </source>
</evidence>
<sequence>MTQPDPQPAAHILVVDDDERIRTLLRRFLMRNGFLVTAARDAAHARRLLGGLDFDLIVLDVMMPGEDGFSLTRDLRKRMVTPILLLTAKGETGDRIEGLESGADDYLPKPFEPRELLLRIAAILRRVPAAEARGPKFLSLGHLRYDADKGELWQGEIPLRLTGTEQALLKRLADTPRQPVSRIELIEDLGRNPGDEIGENSERAIDVQITRLRRKIERDPKEPRYLQTVRGTGYMLVPD</sequence>
<dbReference type="InterPro" id="IPR001867">
    <property type="entry name" value="OmpR/PhoB-type_DNA-bd"/>
</dbReference>
<keyword evidence="5" id="KW-0804">Transcription</keyword>
<keyword evidence="3" id="KW-0805">Transcription regulation</keyword>
<dbReference type="CDD" id="cd00383">
    <property type="entry name" value="trans_reg_C"/>
    <property type="match status" value="1"/>
</dbReference>
<dbReference type="InterPro" id="IPR039420">
    <property type="entry name" value="WalR-like"/>
</dbReference>
<dbReference type="Gene3D" id="3.40.50.2300">
    <property type="match status" value="1"/>
</dbReference>
<comment type="caution">
    <text evidence="10">The sequence shown here is derived from an EMBL/GenBank/DDBJ whole genome shotgun (WGS) entry which is preliminary data.</text>
</comment>
<keyword evidence="4 7" id="KW-0238">DNA-binding</keyword>
<dbReference type="Pfam" id="PF00486">
    <property type="entry name" value="Trans_reg_C"/>
    <property type="match status" value="1"/>
</dbReference>
<feature type="domain" description="OmpR/PhoB-type" evidence="9">
    <location>
        <begin position="135"/>
        <end position="238"/>
    </location>
</feature>
<proteinExistence type="predicted"/>
<gene>
    <name evidence="10" type="ORF">DFP89_102131</name>
</gene>
<keyword evidence="11" id="KW-1185">Reference proteome</keyword>
<dbReference type="Proteomes" id="UP000253345">
    <property type="component" value="Unassembled WGS sequence"/>
</dbReference>
<dbReference type="AlphaFoldDB" id="A0A368Z713"/>
<feature type="domain" description="Response regulatory" evidence="8">
    <location>
        <begin position="11"/>
        <end position="124"/>
    </location>
</feature>
<accession>A0A368Z713</accession>
<evidence type="ECO:0000256" key="3">
    <source>
        <dbReference type="ARBA" id="ARBA00023015"/>
    </source>
</evidence>
<keyword evidence="1 6" id="KW-0597">Phosphoprotein</keyword>
<evidence type="ECO:0000313" key="10">
    <source>
        <dbReference type="EMBL" id="RCW88201.1"/>
    </source>
</evidence>
<dbReference type="EMBL" id="QPJL01000002">
    <property type="protein sequence ID" value="RCW88201.1"/>
    <property type="molecule type" value="Genomic_DNA"/>
</dbReference>
<evidence type="ECO:0000256" key="5">
    <source>
        <dbReference type="ARBA" id="ARBA00023163"/>
    </source>
</evidence>
<evidence type="ECO:0000259" key="9">
    <source>
        <dbReference type="PROSITE" id="PS51755"/>
    </source>
</evidence>
<dbReference type="PANTHER" id="PTHR48111">
    <property type="entry name" value="REGULATOR OF RPOS"/>
    <property type="match status" value="1"/>
</dbReference>
<feature type="DNA-binding region" description="OmpR/PhoB-type" evidence="7">
    <location>
        <begin position="135"/>
        <end position="238"/>
    </location>
</feature>
<evidence type="ECO:0000256" key="4">
    <source>
        <dbReference type="ARBA" id="ARBA00023125"/>
    </source>
</evidence>
<dbReference type="GO" id="GO:0006355">
    <property type="term" value="P:regulation of DNA-templated transcription"/>
    <property type="evidence" value="ECO:0007669"/>
    <property type="project" value="InterPro"/>
</dbReference>
<keyword evidence="2" id="KW-0902">Two-component regulatory system</keyword>
<evidence type="ECO:0000313" key="11">
    <source>
        <dbReference type="Proteomes" id="UP000253345"/>
    </source>
</evidence>
<dbReference type="Gene3D" id="6.10.250.690">
    <property type="match status" value="1"/>
</dbReference>
<dbReference type="PANTHER" id="PTHR48111:SF4">
    <property type="entry name" value="DNA-BINDING DUAL TRANSCRIPTIONAL REGULATOR OMPR"/>
    <property type="match status" value="1"/>
</dbReference>
<dbReference type="GO" id="GO:0005829">
    <property type="term" value="C:cytosol"/>
    <property type="evidence" value="ECO:0007669"/>
    <property type="project" value="TreeGrafter"/>
</dbReference>
<dbReference type="GO" id="GO:0032993">
    <property type="term" value="C:protein-DNA complex"/>
    <property type="evidence" value="ECO:0007669"/>
    <property type="project" value="TreeGrafter"/>
</dbReference>
<feature type="modified residue" description="4-aspartylphosphate" evidence="6">
    <location>
        <position position="60"/>
    </location>
</feature>
<evidence type="ECO:0000256" key="1">
    <source>
        <dbReference type="ARBA" id="ARBA00022553"/>
    </source>
</evidence>
<evidence type="ECO:0000256" key="7">
    <source>
        <dbReference type="PROSITE-ProRule" id="PRU01091"/>
    </source>
</evidence>
<dbReference type="InterPro" id="IPR016032">
    <property type="entry name" value="Sig_transdc_resp-reg_C-effctor"/>
</dbReference>
<dbReference type="SUPFAM" id="SSF46894">
    <property type="entry name" value="C-terminal effector domain of the bipartite response regulators"/>
    <property type="match status" value="1"/>
</dbReference>
<dbReference type="InterPro" id="IPR011006">
    <property type="entry name" value="CheY-like_superfamily"/>
</dbReference>
<dbReference type="SUPFAM" id="SSF52172">
    <property type="entry name" value="CheY-like"/>
    <property type="match status" value="1"/>
</dbReference>
<dbReference type="InterPro" id="IPR036388">
    <property type="entry name" value="WH-like_DNA-bd_sf"/>
</dbReference>
<dbReference type="RefSeq" id="WP_114347935.1">
    <property type="nucleotide sequence ID" value="NZ_QPJL01000002.1"/>
</dbReference>
<evidence type="ECO:0000256" key="6">
    <source>
        <dbReference type="PROSITE-ProRule" id="PRU00169"/>
    </source>
</evidence>
<dbReference type="PROSITE" id="PS51755">
    <property type="entry name" value="OMPR_PHOB"/>
    <property type="match status" value="1"/>
</dbReference>
<dbReference type="SMART" id="SM00448">
    <property type="entry name" value="REC"/>
    <property type="match status" value="1"/>
</dbReference>
<dbReference type="OrthoDB" id="9802426at2"/>
<dbReference type="GO" id="GO:0000976">
    <property type="term" value="F:transcription cis-regulatory region binding"/>
    <property type="evidence" value="ECO:0007669"/>
    <property type="project" value="TreeGrafter"/>
</dbReference>
<dbReference type="PROSITE" id="PS50110">
    <property type="entry name" value="RESPONSE_REGULATORY"/>
    <property type="match status" value="1"/>
</dbReference>
<protein>
    <submittedName>
        <fullName evidence="10">Two-component system phosphate regulon response regulator OmpR</fullName>
    </submittedName>
</protein>
<dbReference type="Pfam" id="PF00072">
    <property type="entry name" value="Response_reg"/>
    <property type="match status" value="1"/>
</dbReference>
<dbReference type="GO" id="GO:0000156">
    <property type="term" value="F:phosphorelay response regulator activity"/>
    <property type="evidence" value="ECO:0007669"/>
    <property type="project" value="TreeGrafter"/>
</dbReference>